<dbReference type="Gene3D" id="3.20.20.60">
    <property type="entry name" value="Phosphoenolpyruvate-binding domains"/>
    <property type="match status" value="2"/>
</dbReference>
<evidence type="ECO:0000313" key="4">
    <source>
        <dbReference type="EMBL" id="RFA29653.1"/>
    </source>
</evidence>
<dbReference type="PANTHER" id="PTHR32308">
    <property type="entry name" value="LYASE BETA SUBUNIT, PUTATIVE (AFU_ORTHOLOGUE AFUA_4G13030)-RELATED"/>
    <property type="match status" value="1"/>
</dbReference>
<evidence type="ECO:0000256" key="3">
    <source>
        <dbReference type="ARBA" id="ARBA00022842"/>
    </source>
</evidence>
<organism evidence="4 5">
    <name type="scientific">Subtercola boreus</name>
    <dbReference type="NCBI Taxonomy" id="120213"/>
    <lineage>
        <taxon>Bacteria</taxon>
        <taxon>Bacillati</taxon>
        <taxon>Actinomycetota</taxon>
        <taxon>Actinomycetes</taxon>
        <taxon>Micrococcales</taxon>
        <taxon>Microbacteriaceae</taxon>
        <taxon>Subtercola</taxon>
    </lineage>
</organism>
<dbReference type="InterPro" id="IPR015813">
    <property type="entry name" value="Pyrv/PenolPyrv_kinase-like_dom"/>
</dbReference>
<dbReference type="GO" id="GO:0000287">
    <property type="term" value="F:magnesium ion binding"/>
    <property type="evidence" value="ECO:0007669"/>
    <property type="project" value="TreeGrafter"/>
</dbReference>
<evidence type="ECO:0000256" key="2">
    <source>
        <dbReference type="ARBA" id="ARBA00022723"/>
    </source>
</evidence>
<comment type="cofactor">
    <cofactor evidence="1">
        <name>Mg(2+)</name>
        <dbReference type="ChEBI" id="CHEBI:18420"/>
    </cofactor>
</comment>
<dbReference type="GO" id="GO:0003824">
    <property type="term" value="F:catalytic activity"/>
    <property type="evidence" value="ECO:0007669"/>
    <property type="project" value="InterPro"/>
</dbReference>
<accession>A0A3E0WGD6</accession>
<dbReference type="RefSeq" id="WP_116417169.1">
    <property type="nucleotide sequence ID" value="NZ_NBXC01000002.1"/>
</dbReference>
<protein>
    <submittedName>
        <fullName evidence="4">ATP/GTP-binding protein</fullName>
    </submittedName>
</protein>
<evidence type="ECO:0000256" key="1">
    <source>
        <dbReference type="ARBA" id="ARBA00001946"/>
    </source>
</evidence>
<proteinExistence type="predicted"/>
<reference evidence="4 5" key="1">
    <citation type="submission" date="2017-04" db="EMBL/GenBank/DDBJ databases">
        <title>Comparative genome analysis of Subtercola boreus.</title>
        <authorList>
            <person name="Cho Y.-J."/>
            <person name="Cho A."/>
            <person name="Kim O.-S."/>
            <person name="Lee J.-I."/>
        </authorList>
    </citation>
    <scope>NUCLEOTIDE SEQUENCE [LARGE SCALE GENOMIC DNA]</scope>
    <source>
        <strain evidence="4 5">P28004</strain>
    </source>
</reference>
<dbReference type="SUPFAM" id="SSF51621">
    <property type="entry name" value="Phosphoenolpyruvate/pyruvate domain"/>
    <property type="match status" value="1"/>
</dbReference>
<keyword evidence="3" id="KW-0460">Magnesium</keyword>
<dbReference type="OrthoDB" id="348111at2"/>
<keyword evidence="2" id="KW-0479">Metal-binding</keyword>
<dbReference type="PANTHER" id="PTHR32308:SF10">
    <property type="entry name" value="CITRATE LYASE SUBUNIT BETA"/>
    <property type="match status" value="1"/>
</dbReference>
<gene>
    <name evidence="4" type="ORF">B7R25_01390</name>
</gene>
<comment type="caution">
    <text evidence="4">The sequence shown here is derived from an EMBL/GenBank/DDBJ whole genome shotgun (WGS) entry which is preliminary data.</text>
</comment>
<evidence type="ECO:0000313" key="5">
    <source>
        <dbReference type="Proteomes" id="UP000257080"/>
    </source>
</evidence>
<dbReference type="GO" id="GO:0006107">
    <property type="term" value="P:oxaloacetate metabolic process"/>
    <property type="evidence" value="ECO:0007669"/>
    <property type="project" value="TreeGrafter"/>
</dbReference>
<dbReference type="AlphaFoldDB" id="A0A3E0WGD6"/>
<dbReference type="InterPro" id="IPR040442">
    <property type="entry name" value="Pyrv_kinase-like_dom_sf"/>
</dbReference>
<dbReference type="EMBL" id="NBXE01000002">
    <property type="protein sequence ID" value="RFA29653.1"/>
    <property type="molecule type" value="Genomic_DNA"/>
</dbReference>
<name>A0A3E0WGD6_9MICO</name>
<sequence length="393" mass="42935">MRHFSAVSPTEASDLFFRLPQPLSIDSPPTLLAAALGATLYCPGDRPTIAADVIKQAARGCVSMVLCLEDSIADSSVEFAETNVASAITALLDEPAEGLPLLFIRVRSPEQMLRMADLCGPALELLSGFVIPKFENDTGYAERFFQALHRIHREYEQGGEGGTRRLRVMPILESPTMVHSETRTAALSAIVDVTRAHREDVLAVRIGATDLSSVFGLRRSRDLTVYDVKVVSAVIADIVNVLGRPCDDFVITGPVWEHYDTSERILRPQLRLTPFVEANENELRKRLMLAGLDGLIREISLDSANGLLGKTVIHPTHVPVVHALSVVSHEEYLDAQAIVGNVGGGASASPYRNKMNEMKPHQAWAEKTLLRAEAFGVAAESTTFVDLLETSMR</sequence>
<dbReference type="Proteomes" id="UP000257080">
    <property type="component" value="Unassembled WGS sequence"/>
</dbReference>
<dbReference type="InterPro" id="IPR039480">
    <property type="entry name" value="C-C_Bond_Lyase-like"/>
</dbReference>
<dbReference type="Pfam" id="PF15617">
    <property type="entry name" value="C-C_Bond_Lyase"/>
    <property type="match status" value="1"/>
</dbReference>